<keyword evidence="3" id="KW-0560">Oxidoreductase</keyword>
<evidence type="ECO:0000256" key="1">
    <source>
        <dbReference type="ARBA" id="ARBA00022723"/>
    </source>
</evidence>
<feature type="compositionally biased region" description="Polar residues" evidence="4">
    <location>
        <begin position="175"/>
        <end position="212"/>
    </location>
</feature>
<evidence type="ECO:0000256" key="4">
    <source>
        <dbReference type="SAM" id="MobiDB-lite"/>
    </source>
</evidence>
<protein>
    <recommendedName>
        <fullName evidence="5">Lipoxygenase domain-containing protein</fullName>
    </recommendedName>
</protein>
<evidence type="ECO:0000256" key="3">
    <source>
        <dbReference type="ARBA" id="ARBA00023002"/>
    </source>
</evidence>
<evidence type="ECO:0000313" key="7">
    <source>
        <dbReference type="Proteomes" id="UP001153076"/>
    </source>
</evidence>
<dbReference type="GO" id="GO:0016702">
    <property type="term" value="F:oxidoreductase activity, acting on single donors with incorporation of molecular oxygen, incorporation of two atoms of oxygen"/>
    <property type="evidence" value="ECO:0007669"/>
    <property type="project" value="InterPro"/>
</dbReference>
<dbReference type="SUPFAM" id="SSF48484">
    <property type="entry name" value="Lipoxigenase"/>
    <property type="match status" value="1"/>
</dbReference>
<keyword evidence="2" id="KW-0223">Dioxygenase</keyword>
<reference evidence="6" key="1">
    <citation type="submission" date="2022-04" db="EMBL/GenBank/DDBJ databases">
        <title>Carnegiea gigantea Genome sequencing and assembly v2.</title>
        <authorList>
            <person name="Copetti D."/>
            <person name="Sanderson M.J."/>
            <person name="Burquez A."/>
            <person name="Wojciechowski M.F."/>
        </authorList>
    </citation>
    <scope>NUCLEOTIDE SEQUENCE</scope>
    <source>
        <strain evidence="6">SGP5-SGP5p</strain>
        <tissue evidence="6">Aerial part</tissue>
    </source>
</reference>
<dbReference type="InterPro" id="IPR036226">
    <property type="entry name" value="LipOase_C_sf"/>
</dbReference>
<proteinExistence type="predicted"/>
<gene>
    <name evidence="6" type="ORF">Cgig2_000475</name>
</gene>
<dbReference type="InterPro" id="IPR013819">
    <property type="entry name" value="LipOase_C"/>
</dbReference>
<dbReference type="PANTHER" id="PTHR11771">
    <property type="entry name" value="LIPOXYGENASE"/>
    <property type="match status" value="1"/>
</dbReference>
<feature type="region of interest" description="Disordered" evidence="4">
    <location>
        <begin position="146"/>
        <end position="213"/>
    </location>
</feature>
<name>A0A9Q1K457_9CARY</name>
<dbReference type="GO" id="GO:0034440">
    <property type="term" value="P:lipid oxidation"/>
    <property type="evidence" value="ECO:0007669"/>
    <property type="project" value="InterPro"/>
</dbReference>
<feature type="domain" description="Lipoxygenase" evidence="5">
    <location>
        <begin position="1"/>
        <end position="99"/>
    </location>
</feature>
<dbReference type="AlphaFoldDB" id="A0A9Q1K457"/>
<evidence type="ECO:0000259" key="5">
    <source>
        <dbReference type="PROSITE" id="PS51393"/>
    </source>
</evidence>
<dbReference type="GO" id="GO:0046872">
    <property type="term" value="F:metal ion binding"/>
    <property type="evidence" value="ECO:0007669"/>
    <property type="project" value="UniProtKB-KW"/>
</dbReference>
<organism evidence="6 7">
    <name type="scientific">Carnegiea gigantea</name>
    <dbReference type="NCBI Taxonomy" id="171969"/>
    <lineage>
        <taxon>Eukaryota</taxon>
        <taxon>Viridiplantae</taxon>
        <taxon>Streptophyta</taxon>
        <taxon>Embryophyta</taxon>
        <taxon>Tracheophyta</taxon>
        <taxon>Spermatophyta</taxon>
        <taxon>Magnoliopsida</taxon>
        <taxon>eudicotyledons</taxon>
        <taxon>Gunneridae</taxon>
        <taxon>Pentapetalae</taxon>
        <taxon>Caryophyllales</taxon>
        <taxon>Cactineae</taxon>
        <taxon>Cactaceae</taxon>
        <taxon>Cactoideae</taxon>
        <taxon>Echinocereeae</taxon>
        <taxon>Carnegiea</taxon>
    </lineage>
</organism>
<sequence>MAVEDTSAPQGLRLTIEDYPFANDGLLLWDAIKQWVTDYVTHYYPHDQLIESDKELHAWWFEIQTQGHPEKKDEPWWPALRTITDLIEILTTMIWVGSGDGGKRAMAFTTKDQPSIVDKGMCKICGCYGHEEAHCYEVIGYPTGWGTRGRGRGNRGSRNSRGGQGGASGRGYNRATASAAVQHSAGPNPNTATGPGTVTGPSAGSNGETTQFPDYLQTKCRGY</sequence>
<evidence type="ECO:0000256" key="2">
    <source>
        <dbReference type="ARBA" id="ARBA00022964"/>
    </source>
</evidence>
<dbReference type="OrthoDB" id="407298at2759"/>
<keyword evidence="1" id="KW-0479">Metal-binding</keyword>
<accession>A0A9Q1K457</accession>
<dbReference type="Pfam" id="PF00305">
    <property type="entry name" value="Lipoxygenase"/>
    <property type="match status" value="1"/>
</dbReference>
<dbReference type="Gene3D" id="1.20.245.10">
    <property type="entry name" value="Lipoxygenase-1, Domain 5"/>
    <property type="match status" value="1"/>
</dbReference>
<dbReference type="EMBL" id="JAKOGI010000341">
    <property type="protein sequence ID" value="KAJ8436490.1"/>
    <property type="molecule type" value="Genomic_DNA"/>
</dbReference>
<dbReference type="PROSITE" id="PS51393">
    <property type="entry name" value="LIPOXYGENASE_3"/>
    <property type="match status" value="1"/>
</dbReference>
<dbReference type="InterPro" id="IPR000907">
    <property type="entry name" value="LipOase"/>
</dbReference>
<dbReference type="Proteomes" id="UP001153076">
    <property type="component" value="Unassembled WGS sequence"/>
</dbReference>
<keyword evidence="7" id="KW-1185">Reference proteome</keyword>
<evidence type="ECO:0000313" key="6">
    <source>
        <dbReference type="EMBL" id="KAJ8436490.1"/>
    </source>
</evidence>
<comment type="caution">
    <text evidence="6">The sequence shown here is derived from an EMBL/GenBank/DDBJ whole genome shotgun (WGS) entry which is preliminary data.</text>
</comment>